<dbReference type="Gene3D" id="2.60.40.10">
    <property type="entry name" value="Immunoglobulins"/>
    <property type="match status" value="1"/>
</dbReference>
<keyword evidence="3" id="KW-1185">Reference proteome</keyword>
<proteinExistence type="predicted"/>
<accession>A0A9Q4GGP0</accession>
<dbReference type="InterPro" id="IPR013783">
    <property type="entry name" value="Ig-like_fold"/>
</dbReference>
<dbReference type="EMBL" id="RKLV01000005">
    <property type="protein sequence ID" value="MCX2818887.1"/>
    <property type="molecule type" value="Genomic_DNA"/>
</dbReference>
<dbReference type="RefSeq" id="WP_266086729.1">
    <property type="nucleotide sequence ID" value="NZ_RKLV01000005.1"/>
</dbReference>
<dbReference type="Proteomes" id="UP001149411">
    <property type="component" value="Unassembled WGS sequence"/>
</dbReference>
<feature type="region of interest" description="Disordered" evidence="1">
    <location>
        <begin position="25"/>
        <end position="64"/>
    </location>
</feature>
<dbReference type="AlphaFoldDB" id="A0A9Q4GGP0"/>
<evidence type="ECO:0000256" key="1">
    <source>
        <dbReference type="SAM" id="MobiDB-lite"/>
    </source>
</evidence>
<evidence type="ECO:0000313" key="3">
    <source>
        <dbReference type="Proteomes" id="UP001149411"/>
    </source>
</evidence>
<protein>
    <submittedName>
        <fullName evidence="2">Uncharacterized protein</fullName>
    </submittedName>
</protein>
<dbReference type="PROSITE" id="PS51257">
    <property type="entry name" value="PROKAR_LIPOPROTEIN"/>
    <property type="match status" value="1"/>
</dbReference>
<name>A0A9Q4GGP0_9EURY</name>
<comment type="caution">
    <text evidence="2">The sequence shown here is derived from an EMBL/GenBank/DDBJ whole genome shotgun (WGS) entry which is preliminary data.</text>
</comment>
<organism evidence="2 3">
    <name type="scientific">Halorutilus salinus</name>
    <dbReference type="NCBI Taxonomy" id="2487751"/>
    <lineage>
        <taxon>Archaea</taxon>
        <taxon>Methanobacteriati</taxon>
        <taxon>Methanobacteriota</taxon>
        <taxon>Stenosarchaea group</taxon>
        <taxon>Halobacteria</taxon>
        <taxon>Halorutilales</taxon>
        <taxon>Halorutilaceae</taxon>
        <taxon>Halorutilus</taxon>
    </lineage>
</organism>
<gene>
    <name evidence="2" type="ORF">EGH25_05935</name>
</gene>
<feature type="compositionally biased region" description="Acidic residues" evidence="1">
    <location>
        <begin position="47"/>
        <end position="64"/>
    </location>
</feature>
<reference evidence="2" key="1">
    <citation type="submission" date="2022-09" db="EMBL/GenBank/DDBJ databases">
        <title>Haloadaptaus new haloarchaeum isolated from saline soil.</title>
        <authorList>
            <person name="Duran-Viseras A."/>
            <person name="Sanchez-Porro C."/>
            <person name="Ventosa A."/>
        </authorList>
    </citation>
    <scope>NUCLEOTIDE SEQUENCE</scope>
    <source>
        <strain evidence="2">F3-133</strain>
    </source>
</reference>
<evidence type="ECO:0000313" key="2">
    <source>
        <dbReference type="EMBL" id="MCX2818887.1"/>
    </source>
</evidence>
<sequence length="304" mass="33257">MRTRRQVIIGGTATVLGLSGCLNEVPEEEQDGGNGNQTDERGNQTDTDGETTDVGNETDTEEPATAEFEVLSFGTPSTTEVGESVEWSLSVENVGEARGTFETAVTVRAPGGDEGVSTVSVDVPAGETRDATGAFRPDYVGEYSLTVGATGDMSSTTAEVRELGFGDGYVNPDDVTMTVDGTEEFYEVRLTPSYTYTDDEGQARFDRAGDEMRYALVHVRTTKDTRDLVEMPERDELTLFVGDEAYEPVDRRKDDEYEGGPTRGRTREGVVMFEIDDRFQTTDTFEVYWTRDYAGGGAEAIWST</sequence>